<evidence type="ECO:0000313" key="1">
    <source>
        <dbReference type="EMBL" id="TXC77138.1"/>
    </source>
</evidence>
<evidence type="ECO:0000313" key="2">
    <source>
        <dbReference type="Proteomes" id="UP000321168"/>
    </source>
</evidence>
<reference evidence="1 2" key="1">
    <citation type="submission" date="2019-08" db="EMBL/GenBank/DDBJ databases">
        <title>Genome of Luteibaculum oceani JCM 18817.</title>
        <authorList>
            <person name="Bowman J.P."/>
        </authorList>
    </citation>
    <scope>NUCLEOTIDE SEQUENCE [LARGE SCALE GENOMIC DNA]</scope>
    <source>
        <strain evidence="1 2">JCM 18817</strain>
    </source>
</reference>
<keyword evidence="2" id="KW-1185">Reference proteome</keyword>
<gene>
    <name evidence="1" type="ORF">FRX97_09755</name>
</gene>
<dbReference type="Proteomes" id="UP000321168">
    <property type="component" value="Unassembled WGS sequence"/>
</dbReference>
<organism evidence="1 2">
    <name type="scientific">Luteibaculum oceani</name>
    <dbReference type="NCBI Taxonomy" id="1294296"/>
    <lineage>
        <taxon>Bacteria</taxon>
        <taxon>Pseudomonadati</taxon>
        <taxon>Bacteroidota</taxon>
        <taxon>Flavobacteriia</taxon>
        <taxon>Flavobacteriales</taxon>
        <taxon>Luteibaculaceae</taxon>
        <taxon>Luteibaculum</taxon>
    </lineage>
</organism>
<sequence>MPFIKFISLTILMLSIGIDLLAQSSIGYNFKEQQVKQEPIKHGTPTSLKINNINTLRYSIEIQSGEMQYSSTPPSKLREMEFQKAVGTEINYTNKLIAVINEGKKEQELLRTLMDKSVQGLVKTAAEKQLLLQYSREDLKQILLVMEAAETIDSSFSRKKELVRIRNRAISICRSNYTEQVQAHSDMTKLLQSLPNTDNNYDTQLVLKSESFLRAQKRILEKAKQLPQFNEGAFKTTCEQITAAYDSQIITVSDGELQKLYDDIYWLASLVEKPQIFVVTTPPSIAKDDNVSYQINVSTSNLADESTEQLSFNVKCPVYGGLKVSFSAGLSITGGLYNGTIMDISGNNPEGRMGVISLSAFSHFHRRSLKSVVPAFSVGMGFNAYNFPYPHYYFGPSLLLERNTSLYLAPDWPLAEWKFMIILLERV</sequence>
<dbReference type="EMBL" id="VORB01000008">
    <property type="protein sequence ID" value="TXC77138.1"/>
    <property type="molecule type" value="Genomic_DNA"/>
</dbReference>
<comment type="caution">
    <text evidence="1">The sequence shown here is derived from an EMBL/GenBank/DDBJ whole genome shotgun (WGS) entry which is preliminary data.</text>
</comment>
<protein>
    <submittedName>
        <fullName evidence="1">Uncharacterized protein</fullName>
    </submittedName>
</protein>
<dbReference type="RefSeq" id="WP_147015026.1">
    <property type="nucleotide sequence ID" value="NZ_VORB01000008.1"/>
</dbReference>
<accession>A0A5C6V1E7</accession>
<name>A0A5C6V1E7_9FLAO</name>
<dbReference type="AlphaFoldDB" id="A0A5C6V1E7"/>
<proteinExistence type="predicted"/>